<keyword evidence="3" id="KW-0472">Membrane</keyword>
<protein>
    <submittedName>
        <fullName evidence="5">Unannotated protein</fullName>
    </submittedName>
</protein>
<sequence length="796" mass="85369">MLKPFALMFTAAAIGISAPVVGTLPGDGQVDISWKAPASPVEFVTVEQSINGGANWKQIAMLPGSASHYLVEELTNGTNYWFRVKWLNKGIPSAPSQAVIAQPGGQPEIPTSLIAIAGDRQASLQWDAAAPTAKIVSYAIEASPDGGNTWKTIDKDTGGPSNRYLVEGLENGITYSFRVKAIASNRIDSEWSDSASALIGVLKDDSFELNGDKIGSTVALTWGEPDLKNTIDTYRIEISTDGGMTWSIEDTVDGDVKSAKLSYVIGGALYRIIATSITGEYAVSVVSLVQTLEDAADSPMSDFNNQGGTTTTDPGATDNTSPTPEPTTTTVNGGVGSRESLPKFDPLSLPAGVVNASVAALALLGLLSGAAGAARVSGVRREDEVASLEGVSYANPESFDGFEEQGDRSNSWRWPSLRFTRIVERITHGIASQLNRFSPLLGRIFSDGSYLRAMYGANAILTWIVGAIFAVITLIETGGQALPPKPLTVIVLIAIGILDAGATGLAATIVILGTAAFGGFDSIPAIRTSLGLAILWFAPALIASAARPLRRKKPEEDDENREELSKYQWERAGDFLVGPLLVAFAVRSMISGLPALAGLNLPIANSANLIAILAFCFVALRYSLEESATKNYPMRLLMVETNEMRYQIKGQHFVSIILRTFLFAFVAYPFMGNVWQLYVGAFLFIFPTVLSTFAKNLPKTPALFQILPVGIPKFVFMLIIGSLYGSWVSGLVDGAQAARMGFVLLSIPGFIFSILSLFVANPGPDAVRWYMRDRLKWFYRIGAIVLVLLGTYLVLK</sequence>
<dbReference type="InterPro" id="IPR013783">
    <property type="entry name" value="Ig-like_fold"/>
</dbReference>
<feature type="region of interest" description="Disordered" evidence="2">
    <location>
        <begin position="298"/>
        <end position="339"/>
    </location>
</feature>
<keyword evidence="3" id="KW-0812">Transmembrane</keyword>
<feature type="transmembrane region" description="Helical" evidence="3">
    <location>
        <begin position="487"/>
        <end position="520"/>
    </location>
</feature>
<evidence type="ECO:0000256" key="3">
    <source>
        <dbReference type="SAM" id="Phobius"/>
    </source>
</evidence>
<dbReference type="Pfam" id="PF00041">
    <property type="entry name" value="fn3"/>
    <property type="match status" value="1"/>
</dbReference>
<dbReference type="PANTHER" id="PTHR13817">
    <property type="entry name" value="TITIN"/>
    <property type="match status" value="1"/>
</dbReference>
<feature type="transmembrane region" description="Helical" evidence="3">
    <location>
        <begin position="526"/>
        <end position="546"/>
    </location>
</feature>
<dbReference type="PROSITE" id="PS50853">
    <property type="entry name" value="FN3"/>
    <property type="match status" value="2"/>
</dbReference>
<dbReference type="InterPro" id="IPR036116">
    <property type="entry name" value="FN3_sf"/>
</dbReference>
<dbReference type="InterPro" id="IPR050964">
    <property type="entry name" value="Striated_Muscle_Regulatory"/>
</dbReference>
<feature type="domain" description="Fibronectin type-III" evidence="4">
    <location>
        <begin position="15"/>
        <end position="104"/>
    </location>
</feature>
<accession>A0A6J6FXN9</accession>
<feature type="transmembrane region" description="Helical" evidence="3">
    <location>
        <begin position="575"/>
        <end position="597"/>
    </location>
</feature>
<dbReference type="CDD" id="cd00063">
    <property type="entry name" value="FN3"/>
    <property type="match status" value="3"/>
</dbReference>
<feature type="domain" description="Fibronectin type-III" evidence="4">
    <location>
        <begin position="106"/>
        <end position="204"/>
    </location>
</feature>
<name>A0A6J6FXN9_9ZZZZ</name>
<feature type="transmembrane region" description="Helical" evidence="3">
    <location>
        <begin position="453"/>
        <end position="475"/>
    </location>
</feature>
<feature type="compositionally biased region" description="Low complexity" evidence="2">
    <location>
        <begin position="307"/>
        <end position="330"/>
    </location>
</feature>
<feature type="transmembrane region" description="Helical" evidence="3">
    <location>
        <begin position="653"/>
        <end position="671"/>
    </location>
</feature>
<evidence type="ECO:0000259" key="4">
    <source>
        <dbReference type="PROSITE" id="PS50853"/>
    </source>
</evidence>
<dbReference type="InterPro" id="IPR003961">
    <property type="entry name" value="FN3_dom"/>
</dbReference>
<feature type="transmembrane region" description="Helical" evidence="3">
    <location>
        <begin position="603"/>
        <end position="624"/>
    </location>
</feature>
<reference evidence="5" key="1">
    <citation type="submission" date="2020-05" db="EMBL/GenBank/DDBJ databases">
        <authorList>
            <person name="Chiriac C."/>
            <person name="Salcher M."/>
            <person name="Ghai R."/>
            <person name="Kavagutti S V."/>
        </authorList>
    </citation>
    <scope>NUCLEOTIDE SEQUENCE</scope>
</reference>
<dbReference type="SUPFAM" id="SSF49265">
    <property type="entry name" value="Fibronectin type III"/>
    <property type="match status" value="2"/>
</dbReference>
<feature type="transmembrane region" description="Helical" evidence="3">
    <location>
        <begin position="706"/>
        <end position="725"/>
    </location>
</feature>
<organism evidence="5">
    <name type="scientific">freshwater metagenome</name>
    <dbReference type="NCBI Taxonomy" id="449393"/>
    <lineage>
        <taxon>unclassified sequences</taxon>
        <taxon>metagenomes</taxon>
        <taxon>ecological metagenomes</taxon>
    </lineage>
</organism>
<proteinExistence type="predicted"/>
<keyword evidence="1" id="KW-0677">Repeat</keyword>
<keyword evidence="3" id="KW-1133">Transmembrane helix</keyword>
<feature type="transmembrane region" description="Helical" evidence="3">
    <location>
        <begin position="777"/>
        <end position="795"/>
    </location>
</feature>
<feature type="transmembrane region" description="Helical" evidence="3">
    <location>
        <begin position="677"/>
        <end position="694"/>
    </location>
</feature>
<feature type="transmembrane region" description="Helical" evidence="3">
    <location>
        <begin position="737"/>
        <end position="757"/>
    </location>
</feature>
<dbReference type="AlphaFoldDB" id="A0A6J6FXN9"/>
<dbReference type="EMBL" id="CAEZUB010000095">
    <property type="protein sequence ID" value="CAB4593812.1"/>
    <property type="molecule type" value="Genomic_DNA"/>
</dbReference>
<gene>
    <name evidence="5" type="ORF">UFOPK1775_00770</name>
</gene>
<evidence type="ECO:0000256" key="1">
    <source>
        <dbReference type="ARBA" id="ARBA00022737"/>
    </source>
</evidence>
<evidence type="ECO:0000313" key="5">
    <source>
        <dbReference type="EMBL" id="CAB4593812.1"/>
    </source>
</evidence>
<evidence type="ECO:0000256" key="2">
    <source>
        <dbReference type="SAM" id="MobiDB-lite"/>
    </source>
</evidence>
<dbReference type="SMART" id="SM00060">
    <property type="entry name" value="FN3"/>
    <property type="match status" value="2"/>
</dbReference>
<dbReference type="Gene3D" id="2.60.40.10">
    <property type="entry name" value="Immunoglobulins"/>
    <property type="match status" value="2"/>
</dbReference>
<dbReference type="PANTHER" id="PTHR13817:SF73">
    <property type="entry name" value="FIBRONECTIN TYPE-III DOMAIN-CONTAINING PROTEIN"/>
    <property type="match status" value="1"/>
</dbReference>